<feature type="domain" description="Response regulatory" evidence="2">
    <location>
        <begin position="8"/>
        <end position="133"/>
    </location>
</feature>
<dbReference type="SMART" id="SM00448">
    <property type="entry name" value="REC"/>
    <property type="match status" value="1"/>
</dbReference>
<dbReference type="GO" id="GO:0000160">
    <property type="term" value="P:phosphorelay signal transduction system"/>
    <property type="evidence" value="ECO:0007669"/>
    <property type="project" value="InterPro"/>
</dbReference>
<dbReference type="PROSITE" id="PS50110">
    <property type="entry name" value="RESPONSE_REGULATORY"/>
    <property type="match status" value="1"/>
</dbReference>
<gene>
    <name evidence="3" type="ORF">CLV43_106315</name>
</gene>
<feature type="modified residue" description="4-aspartylphosphate" evidence="1">
    <location>
        <position position="66"/>
    </location>
</feature>
<keyword evidence="1" id="KW-0597">Phosphoprotein</keyword>
<dbReference type="AlphaFoldDB" id="A0A2T0T4L6"/>
<dbReference type="InterPro" id="IPR001789">
    <property type="entry name" value="Sig_transdc_resp-reg_receiver"/>
</dbReference>
<dbReference type="SUPFAM" id="SSF52172">
    <property type="entry name" value="CheY-like"/>
    <property type="match status" value="1"/>
</dbReference>
<evidence type="ECO:0000259" key="2">
    <source>
        <dbReference type="PROSITE" id="PS50110"/>
    </source>
</evidence>
<dbReference type="Gene3D" id="3.40.50.2300">
    <property type="match status" value="1"/>
</dbReference>
<accession>A0A2T0T4L6</accession>
<dbReference type="Pfam" id="PF00072">
    <property type="entry name" value="Response_reg"/>
    <property type="match status" value="1"/>
</dbReference>
<dbReference type="PANTHER" id="PTHR44520">
    <property type="entry name" value="RESPONSE REGULATOR RCP1-RELATED"/>
    <property type="match status" value="1"/>
</dbReference>
<dbReference type="EMBL" id="PVTF01000006">
    <property type="protein sequence ID" value="PRY40574.1"/>
    <property type="molecule type" value="Genomic_DNA"/>
</dbReference>
<dbReference type="InterPro" id="IPR011006">
    <property type="entry name" value="CheY-like_superfamily"/>
</dbReference>
<dbReference type="InterPro" id="IPR052893">
    <property type="entry name" value="TCS_response_regulator"/>
</dbReference>
<dbReference type="Proteomes" id="UP000239494">
    <property type="component" value="Unassembled WGS sequence"/>
</dbReference>
<name>A0A2T0T4L6_9PSEU</name>
<comment type="caution">
    <text evidence="3">The sequence shown here is derived from an EMBL/GenBank/DDBJ whole genome shotgun (WGS) entry which is preliminary data.</text>
</comment>
<keyword evidence="4" id="KW-1185">Reference proteome</keyword>
<proteinExistence type="predicted"/>
<dbReference type="CDD" id="cd17557">
    <property type="entry name" value="REC_Rcp-like"/>
    <property type="match status" value="1"/>
</dbReference>
<reference evidence="3 4" key="1">
    <citation type="submission" date="2018-03" db="EMBL/GenBank/DDBJ databases">
        <title>Genomic Encyclopedia of Archaeal and Bacterial Type Strains, Phase II (KMG-II): from individual species to whole genera.</title>
        <authorList>
            <person name="Goeker M."/>
        </authorList>
    </citation>
    <scope>NUCLEOTIDE SEQUENCE [LARGE SCALE GENOMIC DNA]</scope>
    <source>
        <strain evidence="3 4">DSM 44720</strain>
    </source>
</reference>
<sequence length="149" mass="16783">MLPGTMIDVLLVEDDPGDALMTVEAFEYYKVANRLHVVRDGIQAMDYLHRRGEYADAERPGLVLLDLDLPRMDGHEVLDLIKSDEDLRTIPVVMLTTSTADEDILRAYHRHANAYVVKPVDFDAFVGAVRQIEDFFISVVAKPSPTQLV</sequence>
<evidence type="ECO:0000256" key="1">
    <source>
        <dbReference type="PROSITE-ProRule" id="PRU00169"/>
    </source>
</evidence>
<organism evidence="3 4">
    <name type="scientific">Umezawaea tangerina</name>
    <dbReference type="NCBI Taxonomy" id="84725"/>
    <lineage>
        <taxon>Bacteria</taxon>
        <taxon>Bacillati</taxon>
        <taxon>Actinomycetota</taxon>
        <taxon>Actinomycetes</taxon>
        <taxon>Pseudonocardiales</taxon>
        <taxon>Pseudonocardiaceae</taxon>
        <taxon>Umezawaea</taxon>
    </lineage>
</organism>
<evidence type="ECO:0000313" key="4">
    <source>
        <dbReference type="Proteomes" id="UP000239494"/>
    </source>
</evidence>
<dbReference type="OrthoDB" id="9793549at2"/>
<protein>
    <submittedName>
        <fullName evidence="3">Response regulator receiver domain-containing protein</fullName>
    </submittedName>
</protein>
<dbReference type="PANTHER" id="PTHR44520:SF2">
    <property type="entry name" value="RESPONSE REGULATOR RCP1"/>
    <property type="match status" value="1"/>
</dbReference>
<evidence type="ECO:0000313" key="3">
    <source>
        <dbReference type="EMBL" id="PRY40574.1"/>
    </source>
</evidence>